<dbReference type="InterPro" id="IPR017853">
    <property type="entry name" value="GH"/>
</dbReference>
<feature type="compositionally biased region" description="Low complexity" evidence="3">
    <location>
        <begin position="461"/>
        <end position="470"/>
    </location>
</feature>
<dbReference type="PANTHER" id="PTHR35273:SF2">
    <property type="entry name" value="ALPHA-GALACTOSIDASE"/>
    <property type="match status" value="1"/>
</dbReference>
<feature type="compositionally biased region" description="Polar residues" evidence="3">
    <location>
        <begin position="56"/>
        <end position="66"/>
    </location>
</feature>
<dbReference type="Gene3D" id="3.20.20.70">
    <property type="entry name" value="Aldolase class I"/>
    <property type="match status" value="1"/>
</dbReference>
<comment type="catalytic activity">
    <reaction evidence="1">
        <text>Hydrolysis of terminal, non-reducing alpha-D-galactose residues in alpha-D-galactosides, including galactose oligosaccharides, galactomannans and galactolipids.</text>
        <dbReference type="EC" id="3.2.1.22"/>
    </reaction>
</comment>
<dbReference type="GO" id="GO:0004557">
    <property type="term" value="F:alpha-galactosidase activity"/>
    <property type="evidence" value="ECO:0007669"/>
    <property type="project" value="UniProtKB-EC"/>
</dbReference>
<evidence type="ECO:0000259" key="4">
    <source>
        <dbReference type="Pfam" id="PF03537"/>
    </source>
</evidence>
<protein>
    <recommendedName>
        <fullName evidence="2">alpha-galactosidase</fullName>
        <ecNumber evidence="2">3.2.1.22</ecNumber>
    </recommendedName>
</protein>
<evidence type="ECO:0000256" key="3">
    <source>
        <dbReference type="SAM" id="MobiDB-lite"/>
    </source>
</evidence>
<evidence type="ECO:0000256" key="1">
    <source>
        <dbReference type="ARBA" id="ARBA00001255"/>
    </source>
</evidence>
<dbReference type="AlphaFoldDB" id="A0A423WY19"/>
<dbReference type="Proteomes" id="UP000283895">
    <property type="component" value="Unassembled WGS sequence"/>
</dbReference>
<evidence type="ECO:0000256" key="2">
    <source>
        <dbReference type="ARBA" id="ARBA00012755"/>
    </source>
</evidence>
<organism evidence="5 6">
    <name type="scientific">Cytospora schulzeri</name>
    <dbReference type="NCBI Taxonomy" id="448051"/>
    <lineage>
        <taxon>Eukaryota</taxon>
        <taxon>Fungi</taxon>
        <taxon>Dikarya</taxon>
        <taxon>Ascomycota</taxon>
        <taxon>Pezizomycotina</taxon>
        <taxon>Sordariomycetes</taxon>
        <taxon>Sordariomycetidae</taxon>
        <taxon>Diaporthales</taxon>
        <taxon>Cytosporaceae</taxon>
        <taxon>Cytospora</taxon>
    </lineage>
</organism>
<dbReference type="STRING" id="356882.A0A423WY19"/>
<dbReference type="Pfam" id="PF03537">
    <property type="entry name" value="Glyco_hydro_114"/>
    <property type="match status" value="1"/>
</dbReference>
<proteinExistence type="predicted"/>
<comment type="caution">
    <text evidence="5">The sequence shown here is derived from an EMBL/GenBank/DDBJ whole genome shotgun (WGS) entry which is preliminary data.</text>
</comment>
<evidence type="ECO:0000313" key="6">
    <source>
        <dbReference type="Proteomes" id="UP000283895"/>
    </source>
</evidence>
<dbReference type="InterPro" id="IPR013785">
    <property type="entry name" value="Aldolase_TIM"/>
</dbReference>
<dbReference type="InterPro" id="IPR021986">
    <property type="entry name" value="Spherulin4"/>
</dbReference>
<feature type="region of interest" description="Disordered" evidence="3">
    <location>
        <begin position="43"/>
        <end position="66"/>
    </location>
</feature>
<keyword evidence="6" id="KW-1185">Reference proteome</keyword>
<sequence>MLDVAPQRRRNWKKWALALAALLTAIALGLGLGLGLGLKHHKGHHGDGGGGGGGFTPSSNGTNANGTLPMNSAWQIVLSETLTDTDQMSPSNTTNPGVSVYDIDMFLHQNLSVVQDLQKLNITVLCYFSAGSYEPDRPDSWKFKSDDKGNQLDGWRGEYWLDLTSDRVRDIMRNRIDIAAKMGCNGIDPDNVDGYDNDNGLGLSKGDSVDFVRFLAQEASSHGMITGLKNAAAIIDDVIDVVSFSVNEQCVQYDECDDFIAFPQNGKPVFHIEYPAGDEDTDVKIFSPELSPTPLPNKPFILLPLYIYPAPTAWEPLYTAAASHPELDFLVVVNPGNGPGPGNLPDANYMVALTRLAGLQNVRIIGYVHCSYGNRLLDAIVADLNAYRGWTEASAQLGEEKPIIVDGIFIDEVPSSTEFVQYLATLSTAAKILLNRNIAEVNAPPKNNSTEAIAKEAADATPSLPTSTTNTPPPGTISPSNSTAIVIYNPGVVIDPIFYQAADYVVAFENASLQWTSPAVRQQFARLPRVLRERSIAVAHSTAGGADEVGTLGRRCAEMGCPGVFITTQPGYTDWCPFWAEFVRDMARRTMI</sequence>
<dbReference type="EC" id="3.2.1.22" evidence="2"/>
<dbReference type="PANTHER" id="PTHR35273">
    <property type="entry name" value="ALPHA-1,4 POLYGALACTOSAMINIDASE, PUTATIVE (AFU_ORTHOLOGUE AFUA_3G07890)-RELATED"/>
    <property type="match status" value="1"/>
</dbReference>
<name>A0A423WY19_9PEZI</name>
<reference evidence="5 6" key="1">
    <citation type="submission" date="2015-09" db="EMBL/GenBank/DDBJ databases">
        <title>Host preference determinants of Valsa canker pathogens revealed by comparative genomics.</title>
        <authorList>
            <person name="Yin Z."/>
            <person name="Huang L."/>
        </authorList>
    </citation>
    <scope>NUCLEOTIDE SEQUENCE [LARGE SCALE GENOMIC DNA]</scope>
    <source>
        <strain evidence="5 6">03-1</strain>
    </source>
</reference>
<gene>
    <name evidence="5" type="ORF">VMCG_03269</name>
</gene>
<evidence type="ECO:0000313" key="5">
    <source>
        <dbReference type="EMBL" id="ROW08376.1"/>
    </source>
</evidence>
<feature type="domain" description="Glycoside-hydrolase family GH114 TIM-barrel" evidence="4">
    <location>
        <begin position="74"/>
        <end position="279"/>
    </location>
</feature>
<dbReference type="InterPro" id="IPR004352">
    <property type="entry name" value="GH114_TIM-barrel"/>
</dbReference>
<dbReference type="SUPFAM" id="SSF51445">
    <property type="entry name" value="(Trans)glycosidases"/>
    <property type="match status" value="1"/>
</dbReference>
<accession>A0A423WY19</accession>
<dbReference type="Pfam" id="PF12138">
    <property type="entry name" value="Spherulin4"/>
    <property type="match status" value="1"/>
</dbReference>
<feature type="region of interest" description="Disordered" evidence="3">
    <location>
        <begin position="457"/>
        <end position="479"/>
    </location>
</feature>
<dbReference type="OrthoDB" id="5342184at2759"/>
<dbReference type="EMBL" id="LKEA01000006">
    <property type="protein sequence ID" value="ROW08376.1"/>
    <property type="molecule type" value="Genomic_DNA"/>
</dbReference>